<dbReference type="Proteomes" id="UP001187192">
    <property type="component" value="Unassembled WGS sequence"/>
</dbReference>
<evidence type="ECO:0000313" key="3">
    <source>
        <dbReference type="Proteomes" id="UP001187192"/>
    </source>
</evidence>
<feature type="compositionally biased region" description="Basic and acidic residues" evidence="1">
    <location>
        <begin position="9"/>
        <end position="20"/>
    </location>
</feature>
<sequence length="52" mass="5959">MEVAGVGGEENRERGEERKIRERKGKREKMGRRRRRPEAGAGGPEVGRRRQG</sequence>
<keyword evidence="3" id="KW-1185">Reference proteome</keyword>
<gene>
    <name evidence="2" type="ORF">TIFTF001_005983</name>
</gene>
<feature type="region of interest" description="Disordered" evidence="1">
    <location>
        <begin position="1"/>
        <end position="52"/>
    </location>
</feature>
<accession>A0AA88D033</accession>
<evidence type="ECO:0000256" key="1">
    <source>
        <dbReference type="SAM" id="MobiDB-lite"/>
    </source>
</evidence>
<dbReference type="AlphaFoldDB" id="A0AA88D033"/>
<dbReference type="EMBL" id="BTGU01000006">
    <property type="protein sequence ID" value="GMN36402.1"/>
    <property type="molecule type" value="Genomic_DNA"/>
</dbReference>
<comment type="caution">
    <text evidence="2">The sequence shown here is derived from an EMBL/GenBank/DDBJ whole genome shotgun (WGS) entry which is preliminary data.</text>
</comment>
<protein>
    <submittedName>
        <fullName evidence="2">Uncharacterized protein</fullName>
    </submittedName>
</protein>
<organism evidence="2 3">
    <name type="scientific">Ficus carica</name>
    <name type="common">Common fig</name>
    <dbReference type="NCBI Taxonomy" id="3494"/>
    <lineage>
        <taxon>Eukaryota</taxon>
        <taxon>Viridiplantae</taxon>
        <taxon>Streptophyta</taxon>
        <taxon>Embryophyta</taxon>
        <taxon>Tracheophyta</taxon>
        <taxon>Spermatophyta</taxon>
        <taxon>Magnoliopsida</taxon>
        <taxon>eudicotyledons</taxon>
        <taxon>Gunneridae</taxon>
        <taxon>Pentapetalae</taxon>
        <taxon>rosids</taxon>
        <taxon>fabids</taxon>
        <taxon>Rosales</taxon>
        <taxon>Moraceae</taxon>
        <taxon>Ficeae</taxon>
        <taxon>Ficus</taxon>
    </lineage>
</organism>
<feature type="compositionally biased region" description="Basic residues" evidence="1">
    <location>
        <begin position="21"/>
        <end position="36"/>
    </location>
</feature>
<reference evidence="2" key="1">
    <citation type="submission" date="2023-07" db="EMBL/GenBank/DDBJ databases">
        <title>draft genome sequence of fig (Ficus carica).</title>
        <authorList>
            <person name="Takahashi T."/>
            <person name="Nishimura K."/>
        </authorList>
    </citation>
    <scope>NUCLEOTIDE SEQUENCE</scope>
</reference>
<proteinExistence type="predicted"/>
<name>A0AA88D033_FICCA</name>
<evidence type="ECO:0000313" key="2">
    <source>
        <dbReference type="EMBL" id="GMN36402.1"/>
    </source>
</evidence>